<proteinExistence type="inferred from homology"/>
<dbReference type="PROSITE" id="PS00678">
    <property type="entry name" value="WD_REPEATS_1"/>
    <property type="match status" value="1"/>
</dbReference>
<dbReference type="GO" id="GO:0061685">
    <property type="term" value="F:diphthine methylesterase activity"/>
    <property type="evidence" value="ECO:0007669"/>
    <property type="project" value="UniProtKB-EC"/>
</dbReference>
<dbReference type="InterPro" id="IPR001680">
    <property type="entry name" value="WD40_rpt"/>
</dbReference>
<dbReference type="EC" id="3.1.1.97" evidence="6"/>
<dbReference type="Gene3D" id="2.130.10.10">
    <property type="entry name" value="YVTN repeat-like/Quinoprotein amine dehydrogenase"/>
    <property type="match status" value="1"/>
</dbReference>
<evidence type="ECO:0000256" key="7">
    <source>
        <dbReference type="ARBA" id="ARBA00047551"/>
    </source>
</evidence>
<evidence type="ECO:0000256" key="2">
    <source>
        <dbReference type="ARBA" id="ARBA00022574"/>
    </source>
</evidence>
<dbReference type="SUPFAM" id="SSF50978">
    <property type="entry name" value="WD40 repeat-like"/>
    <property type="match status" value="1"/>
</dbReference>
<dbReference type="PROSITE" id="PS50082">
    <property type="entry name" value="WD_REPEATS_2"/>
    <property type="match status" value="1"/>
</dbReference>
<evidence type="ECO:0000256" key="5">
    <source>
        <dbReference type="ARBA" id="ARBA00038092"/>
    </source>
</evidence>
<evidence type="ECO:0000256" key="8">
    <source>
        <dbReference type="PROSITE-ProRule" id="PRU00221"/>
    </source>
</evidence>
<dbReference type="InterPro" id="IPR036322">
    <property type="entry name" value="WD40_repeat_dom_sf"/>
</dbReference>
<gene>
    <name evidence="9" type="ORF">L9F63_006247</name>
</gene>
<keyword evidence="3" id="KW-0677">Repeat</keyword>
<dbReference type="Proteomes" id="UP001233999">
    <property type="component" value="Unassembled WGS sequence"/>
</dbReference>
<dbReference type="GO" id="GO:0005737">
    <property type="term" value="C:cytoplasm"/>
    <property type="evidence" value="ECO:0007669"/>
    <property type="project" value="TreeGrafter"/>
</dbReference>
<dbReference type="InterPro" id="IPR015943">
    <property type="entry name" value="WD40/YVTN_repeat-like_dom_sf"/>
</dbReference>
<evidence type="ECO:0000256" key="3">
    <source>
        <dbReference type="ARBA" id="ARBA00022737"/>
    </source>
</evidence>
<evidence type="ECO:0000256" key="1">
    <source>
        <dbReference type="ARBA" id="ARBA00005156"/>
    </source>
</evidence>
<comment type="catalytic activity">
    <reaction evidence="7">
        <text>diphthine methyl ester-[translation elongation factor 2] + H2O = diphthine-[translation elongation factor 2] + methanol + H(+)</text>
        <dbReference type="Rhea" id="RHEA:42656"/>
        <dbReference type="Rhea" id="RHEA-COMP:10172"/>
        <dbReference type="Rhea" id="RHEA-COMP:10173"/>
        <dbReference type="ChEBI" id="CHEBI:15377"/>
        <dbReference type="ChEBI" id="CHEBI:15378"/>
        <dbReference type="ChEBI" id="CHEBI:17790"/>
        <dbReference type="ChEBI" id="CHEBI:79005"/>
        <dbReference type="ChEBI" id="CHEBI:82696"/>
        <dbReference type="EC" id="3.1.1.97"/>
    </reaction>
</comment>
<accession>A0AAD7ZAM9</accession>
<organism evidence="9 10">
    <name type="scientific">Diploptera punctata</name>
    <name type="common">Pacific beetle cockroach</name>
    <dbReference type="NCBI Taxonomy" id="6984"/>
    <lineage>
        <taxon>Eukaryota</taxon>
        <taxon>Metazoa</taxon>
        <taxon>Ecdysozoa</taxon>
        <taxon>Arthropoda</taxon>
        <taxon>Hexapoda</taxon>
        <taxon>Insecta</taxon>
        <taxon>Pterygota</taxon>
        <taxon>Neoptera</taxon>
        <taxon>Polyneoptera</taxon>
        <taxon>Dictyoptera</taxon>
        <taxon>Blattodea</taxon>
        <taxon>Blaberoidea</taxon>
        <taxon>Blaberidae</taxon>
        <taxon>Diplopterinae</taxon>
        <taxon>Diploptera</taxon>
    </lineage>
</organism>
<protein>
    <recommendedName>
        <fullName evidence="6">methylated diphthine methylhydrolase</fullName>
        <ecNumber evidence="6">3.1.1.97</ecNumber>
    </recommendedName>
</protein>
<evidence type="ECO:0000313" key="9">
    <source>
        <dbReference type="EMBL" id="KAJ9577190.1"/>
    </source>
</evidence>
<feature type="repeat" description="WD" evidence="8">
    <location>
        <begin position="212"/>
        <end position="254"/>
    </location>
</feature>
<dbReference type="PANTHER" id="PTHR46042:SF1">
    <property type="entry name" value="DIPHTHINE METHYLTRANSFERASE"/>
    <property type="match status" value="1"/>
</dbReference>
<evidence type="ECO:0000256" key="6">
    <source>
        <dbReference type="ARBA" id="ARBA00039131"/>
    </source>
</evidence>
<sequence>METLHQWDTIYSADSVEWCPIAPHQNIFVCGTYQLAEHESQQDAYKRLGRLYLFKFNITEDLKLVQTIDMPAILDMKWCQRIVNGNILLAIANATGSIDIFKLDSDECSLSLLCSGSVAETNVETLALSLDWSEGRENPVCNPSIVVSNSKGCIALLKLDGTSLVLSEHWKAHDFEAWIAAFDYWNTCIVYSGGDDCKLKVNDTRVGSHIQSCTHDAGVTSLHTNVMREHVLASGSYDEQLRIWDTRSMKRAVNVIRLTGGVWRLKWDPHKWEHLLASCMHGGFCIVNTSDESPKIVAQYEEHKSLAYGSDWCHLKGEQRFIATCSFYDHKLCLSAIKNNCLD</sequence>
<keyword evidence="4" id="KW-0378">Hydrolase</keyword>
<dbReference type="SMART" id="SM00320">
    <property type="entry name" value="WD40"/>
    <property type="match status" value="4"/>
</dbReference>
<comment type="pathway">
    <text evidence="1">Protein modification; peptidyl-diphthamide biosynthesis.</text>
</comment>
<keyword evidence="10" id="KW-1185">Reference proteome</keyword>
<name>A0AAD7ZAM9_DIPPU</name>
<dbReference type="AlphaFoldDB" id="A0AAD7ZAM9"/>
<dbReference type="EMBL" id="JASPKZ010009371">
    <property type="protein sequence ID" value="KAJ9577190.1"/>
    <property type="molecule type" value="Genomic_DNA"/>
</dbReference>
<dbReference type="InterPro" id="IPR052415">
    <property type="entry name" value="Diphthine_MTase"/>
</dbReference>
<reference evidence="9" key="1">
    <citation type="journal article" date="2023" name="IScience">
        <title>Live-bearing cockroach genome reveals convergent evolutionary mechanisms linked to viviparity in insects and beyond.</title>
        <authorList>
            <person name="Fouks B."/>
            <person name="Harrison M.C."/>
            <person name="Mikhailova A.A."/>
            <person name="Marchal E."/>
            <person name="English S."/>
            <person name="Carruthers M."/>
            <person name="Jennings E.C."/>
            <person name="Chiamaka E.L."/>
            <person name="Frigard R.A."/>
            <person name="Pippel M."/>
            <person name="Attardo G.M."/>
            <person name="Benoit J.B."/>
            <person name="Bornberg-Bauer E."/>
            <person name="Tobe S.S."/>
        </authorList>
    </citation>
    <scope>NUCLEOTIDE SEQUENCE</scope>
    <source>
        <strain evidence="9">Stay&amp;Tobe</strain>
    </source>
</reference>
<comment type="similarity">
    <text evidence="5">Belongs to the DPH7 family.</text>
</comment>
<dbReference type="PANTHER" id="PTHR46042">
    <property type="entry name" value="DIPHTHINE METHYLTRANSFERASE"/>
    <property type="match status" value="1"/>
</dbReference>
<evidence type="ECO:0000256" key="4">
    <source>
        <dbReference type="ARBA" id="ARBA00022801"/>
    </source>
</evidence>
<reference evidence="9" key="2">
    <citation type="submission" date="2023-05" db="EMBL/GenBank/DDBJ databases">
        <authorList>
            <person name="Fouks B."/>
        </authorList>
    </citation>
    <scope>NUCLEOTIDE SEQUENCE</scope>
    <source>
        <strain evidence="9">Stay&amp;Tobe</strain>
        <tissue evidence="9">Testes</tissue>
    </source>
</reference>
<evidence type="ECO:0000313" key="10">
    <source>
        <dbReference type="Proteomes" id="UP001233999"/>
    </source>
</evidence>
<dbReference type="GO" id="GO:0017183">
    <property type="term" value="P:protein histidyl modification to diphthamide"/>
    <property type="evidence" value="ECO:0007669"/>
    <property type="project" value="TreeGrafter"/>
</dbReference>
<keyword evidence="2 8" id="KW-0853">WD repeat</keyword>
<comment type="caution">
    <text evidence="9">The sequence shown here is derived from an EMBL/GenBank/DDBJ whole genome shotgun (WGS) entry which is preliminary data.</text>
</comment>
<dbReference type="InterPro" id="IPR019775">
    <property type="entry name" value="WD40_repeat_CS"/>
</dbReference>